<evidence type="ECO:0000313" key="2">
    <source>
        <dbReference type="Proteomes" id="UP000199306"/>
    </source>
</evidence>
<protein>
    <recommendedName>
        <fullName evidence="3">Zonular occludens toxin (Zot)</fullName>
    </recommendedName>
</protein>
<dbReference type="AlphaFoldDB" id="A0A1I5MW04"/>
<organism evidence="1 2">
    <name type="scientific">Pseudarcicella hirudinis</name>
    <dbReference type="NCBI Taxonomy" id="1079859"/>
    <lineage>
        <taxon>Bacteria</taxon>
        <taxon>Pseudomonadati</taxon>
        <taxon>Bacteroidota</taxon>
        <taxon>Cytophagia</taxon>
        <taxon>Cytophagales</taxon>
        <taxon>Flectobacillaceae</taxon>
        <taxon>Pseudarcicella</taxon>
    </lineage>
</organism>
<accession>A0A1I5MW04</accession>
<name>A0A1I5MW04_9BACT</name>
<evidence type="ECO:0008006" key="3">
    <source>
        <dbReference type="Google" id="ProtNLM"/>
    </source>
</evidence>
<proteinExistence type="predicted"/>
<reference evidence="2" key="1">
    <citation type="submission" date="2016-10" db="EMBL/GenBank/DDBJ databases">
        <authorList>
            <person name="Varghese N."/>
            <person name="Submissions S."/>
        </authorList>
    </citation>
    <scope>NUCLEOTIDE SEQUENCE [LARGE SCALE GENOMIC DNA]</scope>
    <source>
        <strain evidence="2">E92,LMG 26720,CCM 7988</strain>
    </source>
</reference>
<dbReference type="STRING" id="1079859.SAMN04515674_101457"/>
<dbReference type="InterPro" id="IPR027417">
    <property type="entry name" value="P-loop_NTPase"/>
</dbReference>
<keyword evidence="2" id="KW-1185">Reference proteome</keyword>
<dbReference type="EMBL" id="FOXH01000001">
    <property type="protein sequence ID" value="SFP13286.1"/>
    <property type="molecule type" value="Genomic_DNA"/>
</dbReference>
<gene>
    <name evidence="1" type="ORF">SAMN04515674_101457</name>
</gene>
<dbReference type="Proteomes" id="UP000199306">
    <property type="component" value="Unassembled WGS sequence"/>
</dbReference>
<sequence>MDGRGNVWYLCGKRGTGKSFEALEIAAFFRERRESPKRTIILDHTQNDDTYGGIDVIQIDDLRYLLPGRACVRVQTQDWSRFLDFAFKIKNASIVIDDATGLWRGNVPDKLISFVGLAKNHRLELIMQFHTIADTAPSILKSCNMLVIKQTNDSFPIKKSAPNSRLIERMILDCGDENSKYDPNRKWATRLVDINEEMVYVKNPTVSNFAESYKQRREISEIIKTL</sequence>
<dbReference type="SUPFAM" id="SSF52540">
    <property type="entry name" value="P-loop containing nucleoside triphosphate hydrolases"/>
    <property type="match status" value="1"/>
</dbReference>
<evidence type="ECO:0000313" key="1">
    <source>
        <dbReference type="EMBL" id="SFP13286.1"/>
    </source>
</evidence>